<sequence length="178" mass="19762">MIEMFEKYEKSGQILAKTLEYAKSIIKPGMKLLDIAEKTEEYIRRHSASPAFPLNISINEIAAHYSPTIDDESVIPEKCIVKIDGGVSIEGFLTDAARTIIFDEKWQSMKDLARKALNNALDAVKANGSVFRVGEIIQKTIEKEGYKPIVNLSGHSLSHNSLHDGISIPNYGVSKEAR</sequence>
<evidence type="ECO:0000256" key="7">
    <source>
        <dbReference type="ARBA" id="ARBA00022723"/>
    </source>
</evidence>
<evidence type="ECO:0000256" key="5">
    <source>
        <dbReference type="ARBA" id="ARBA00022438"/>
    </source>
</evidence>
<dbReference type="GO" id="GO:0005737">
    <property type="term" value="C:cytoplasm"/>
    <property type="evidence" value="ECO:0007669"/>
    <property type="project" value="TreeGrafter"/>
</dbReference>
<organism evidence="10">
    <name type="scientific">marine sediment metagenome</name>
    <dbReference type="NCBI Taxonomy" id="412755"/>
    <lineage>
        <taxon>unclassified sequences</taxon>
        <taxon>metagenomes</taxon>
        <taxon>ecological metagenomes</taxon>
    </lineage>
</organism>
<dbReference type="PANTHER" id="PTHR45777:SF2">
    <property type="entry name" value="METHIONINE AMINOPEPTIDASE 2"/>
    <property type="match status" value="1"/>
</dbReference>
<name>X1CVJ8_9ZZZZ</name>
<comment type="catalytic activity">
    <reaction evidence="1">
        <text>Release of N-terminal amino acids, preferentially methionine, from peptides and arylamides.</text>
        <dbReference type="EC" id="3.4.11.18"/>
    </reaction>
</comment>
<dbReference type="EMBL" id="BART01024063">
    <property type="protein sequence ID" value="GAH00130.1"/>
    <property type="molecule type" value="Genomic_DNA"/>
</dbReference>
<evidence type="ECO:0000256" key="1">
    <source>
        <dbReference type="ARBA" id="ARBA00000294"/>
    </source>
</evidence>
<dbReference type="InterPro" id="IPR001714">
    <property type="entry name" value="Pept_M24_MAP"/>
</dbReference>
<comment type="cofactor">
    <cofactor evidence="3">
        <name>Co(2+)</name>
        <dbReference type="ChEBI" id="CHEBI:48828"/>
    </cofactor>
</comment>
<dbReference type="GO" id="GO:0008235">
    <property type="term" value="F:metalloexopeptidase activity"/>
    <property type="evidence" value="ECO:0007669"/>
    <property type="project" value="TreeGrafter"/>
</dbReference>
<comment type="cofactor">
    <cofactor evidence="4">
        <name>Fe(2+)</name>
        <dbReference type="ChEBI" id="CHEBI:29033"/>
    </cofactor>
</comment>
<accession>X1CVJ8</accession>
<dbReference type="PRINTS" id="PR00599">
    <property type="entry name" value="MAPEPTIDASE"/>
</dbReference>
<evidence type="ECO:0000256" key="3">
    <source>
        <dbReference type="ARBA" id="ARBA00001941"/>
    </source>
</evidence>
<evidence type="ECO:0000256" key="4">
    <source>
        <dbReference type="ARBA" id="ARBA00001954"/>
    </source>
</evidence>
<dbReference type="GO" id="GO:0046872">
    <property type="term" value="F:metal ion binding"/>
    <property type="evidence" value="ECO:0007669"/>
    <property type="project" value="UniProtKB-KW"/>
</dbReference>
<evidence type="ECO:0000256" key="8">
    <source>
        <dbReference type="ARBA" id="ARBA00022801"/>
    </source>
</evidence>
<feature type="domain" description="Peptidase M24" evidence="9">
    <location>
        <begin position="6"/>
        <end position="170"/>
    </location>
</feature>
<dbReference type="Gene3D" id="3.90.230.10">
    <property type="entry name" value="Creatinase/methionine aminopeptidase superfamily"/>
    <property type="match status" value="1"/>
</dbReference>
<evidence type="ECO:0000259" key="9">
    <source>
        <dbReference type="Pfam" id="PF00557"/>
    </source>
</evidence>
<evidence type="ECO:0000313" key="10">
    <source>
        <dbReference type="EMBL" id="GAH00130.1"/>
    </source>
</evidence>
<proteinExistence type="predicted"/>
<comment type="caution">
    <text evidence="10">The sequence shown here is derived from an EMBL/GenBank/DDBJ whole genome shotgun (WGS) entry which is preliminary data.</text>
</comment>
<dbReference type="PANTHER" id="PTHR45777">
    <property type="entry name" value="METHIONINE AMINOPEPTIDASE 2"/>
    <property type="match status" value="1"/>
</dbReference>
<feature type="non-terminal residue" evidence="10">
    <location>
        <position position="178"/>
    </location>
</feature>
<keyword evidence="5" id="KW-0031">Aminopeptidase</keyword>
<dbReference type="GO" id="GO:0004239">
    <property type="term" value="F:initiator methionyl aminopeptidase activity"/>
    <property type="evidence" value="ECO:0007669"/>
    <property type="project" value="UniProtKB-EC"/>
</dbReference>
<comment type="cofactor">
    <cofactor evidence="2">
        <name>Mn(2+)</name>
        <dbReference type="ChEBI" id="CHEBI:29035"/>
    </cofactor>
</comment>
<evidence type="ECO:0000256" key="2">
    <source>
        <dbReference type="ARBA" id="ARBA00001936"/>
    </source>
</evidence>
<keyword evidence="8" id="KW-0378">Hydrolase</keyword>
<dbReference type="Pfam" id="PF00557">
    <property type="entry name" value="Peptidase_M24"/>
    <property type="match status" value="1"/>
</dbReference>
<dbReference type="InterPro" id="IPR000994">
    <property type="entry name" value="Pept_M24"/>
</dbReference>
<dbReference type="GO" id="GO:0006508">
    <property type="term" value="P:proteolysis"/>
    <property type="evidence" value="ECO:0007669"/>
    <property type="project" value="UniProtKB-KW"/>
</dbReference>
<keyword evidence="6" id="KW-0645">Protease</keyword>
<keyword evidence="7" id="KW-0479">Metal-binding</keyword>
<dbReference type="InterPro" id="IPR036005">
    <property type="entry name" value="Creatinase/aminopeptidase-like"/>
</dbReference>
<gene>
    <name evidence="10" type="ORF">S01H4_43590</name>
</gene>
<dbReference type="AlphaFoldDB" id="X1CVJ8"/>
<reference evidence="10" key="1">
    <citation type="journal article" date="2014" name="Front. Microbiol.">
        <title>High frequency of phylogenetically diverse reductive dehalogenase-homologous genes in deep subseafloor sedimentary metagenomes.</title>
        <authorList>
            <person name="Kawai M."/>
            <person name="Futagami T."/>
            <person name="Toyoda A."/>
            <person name="Takaki Y."/>
            <person name="Nishi S."/>
            <person name="Hori S."/>
            <person name="Arai W."/>
            <person name="Tsubouchi T."/>
            <person name="Morono Y."/>
            <person name="Uchiyama I."/>
            <person name="Ito T."/>
            <person name="Fujiyama A."/>
            <person name="Inagaki F."/>
            <person name="Takami H."/>
        </authorList>
    </citation>
    <scope>NUCLEOTIDE SEQUENCE</scope>
    <source>
        <strain evidence="10">Expedition CK06-06</strain>
    </source>
</reference>
<evidence type="ECO:0000256" key="6">
    <source>
        <dbReference type="ARBA" id="ARBA00022670"/>
    </source>
</evidence>
<dbReference type="SUPFAM" id="SSF55920">
    <property type="entry name" value="Creatinase/aminopeptidase"/>
    <property type="match status" value="1"/>
</dbReference>
<dbReference type="InterPro" id="IPR050247">
    <property type="entry name" value="Met_Aminopeptidase_Type2"/>
</dbReference>
<protein>
    <recommendedName>
        <fullName evidence="9">Peptidase M24 domain-containing protein</fullName>
    </recommendedName>
</protein>